<evidence type="ECO:0000313" key="3">
    <source>
        <dbReference type="Proteomes" id="UP000236161"/>
    </source>
</evidence>
<dbReference type="Proteomes" id="UP000236161">
    <property type="component" value="Unassembled WGS sequence"/>
</dbReference>
<accession>A0A2I0AE12</accession>
<gene>
    <name evidence="2" type="ORF">AXF42_Ash011273</name>
</gene>
<feature type="compositionally biased region" description="Basic residues" evidence="1">
    <location>
        <begin position="1"/>
        <end position="19"/>
    </location>
</feature>
<dbReference type="EMBL" id="KZ451988">
    <property type="protein sequence ID" value="PKA53794.1"/>
    <property type="molecule type" value="Genomic_DNA"/>
</dbReference>
<evidence type="ECO:0000313" key="2">
    <source>
        <dbReference type="EMBL" id="PKA53794.1"/>
    </source>
</evidence>
<evidence type="ECO:0000256" key="1">
    <source>
        <dbReference type="SAM" id="MobiDB-lite"/>
    </source>
</evidence>
<feature type="region of interest" description="Disordered" evidence="1">
    <location>
        <begin position="1"/>
        <end position="40"/>
    </location>
</feature>
<organism evidence="2 3">
    <name type="scientific">Apostasia shenzhenica</name>
    <dbReference type="NCBI Taxonomy" id="1088818"/>
    <lineage>
        <taxon>Eukaryota</taxon>
        <taxon>Viridiplantae</taxon>
        <taxon>Streptophyta</taxon>
        <taxon>Embryophyta</taxon>
        <taxon>Tracheophyta</taxon>
        <taxon>Spermatophyta</taxon>
        <taxon>Magnoliopsida</taxon>
        <taxon>Liliopsida</taxon>
        <taxon>Asparagales</taxon>
        <taxon>Orchidaceae</taxon>
        <taxon>Apostasioideae</taxon>
        <taxon>Apostasia</taxon>
    </lineage>
</organism>
<proteinExistence type="predicted"/>
<keyword evidence="3" id="KW-1185">Reference proteome</keyword>
<protein>
    <submittedName>
        <fullName evidence="2">Uncharacterized protein</fullName>
    </submittedName>
</protein>
<reference evidence="2 3" key="1">
    <citation type="journal article" date="2017" name="Nature">
        <title>The Apostasia genome and the evolution of orchids.</title>
        <authorList>
            <person name="Zhang G.Q."/>
            <person name="Liu K.W."/>
            <person name="Li Z."/>
            <person name="Lohaus R."/>
            <person name="Hsiao Y.Y."/>
            <person name="Niu S.C."/>
            <person name="Wang J.Y."/>
            <person name="Lin Y.C."/>
            <person name="Xu Q."/>
            <person name="Chen L.J."/>
            <person name="Yoshida K."/>
            <person name="Fujiwara S."/>
            <person name="Wang Z.W."/>
            <person name="Zhang Y.Q."/>
            <person name="Mitsuda N."/>
            <person name="Wang M."/>
            <person name="Liu G.H."/>
            <person name="Pecoraro L."/>
            <person name="Huang H.X."/>
            <person name="Xiao X.J."/>
            <person name="Lin M."/>
            <person name="Wu X.Y."/>
            <person name="Wu W.L."/>
            <person name="Chen Y.Y."/>
            <person name="Chang S.B."/>
            <person name="Sakamoto S."/>
            <person name="Ohme-Takagi M."/>
            <person name="Yagi M."/>
            <person name="Zeng S.J."/>
            <person name="Shen C.Y."/>
            <person name="Yeh C.M."/>
            <person name="Luo Y.B."/>
            <person name="Tsai W.C."/>
            <person name="Van de Peer Y."/>
            <person name="Liu Z.J."/>
        </authorList>
    </citation>
    <scope>NUCLEOTIDE SEQUENCE [LARGE SCALE GENOMIC DNA]</scope>
    <source>
        <strain evidence="3">cv. Shenzhen</strain>
        <tissue evidence="2">Stem</tissue>
    </source>
</reference>
<name>A0A2I0AE12_9ASPA</name>
<dbReference type="AlphaFoldDB" id="A0A2I0AE12"/>
<sequence length="390" mass="43091">MEGRRRWKALSGLSKRRRAGSSPAGVLPAEKRRHAELPTEGAVAAEATVKMPREGEVRTPATIPTDTLPTKDADVLVEALEPVQGSTREEEMVAVVDVTDSPDRPSQMAEVRTEVSIVRQTSAGVSLKPGKILLKDENVEQFLPCVGITLTKEPVKTPLVICGPTFPEKLIPPLVVGIKEKKGAPQVVSKGMMSNRGNMLYEIRSEEEKVLKNTSEILEVIKNVKGREEGETRLFGKMVELEGAPLQAAERSQVCFNTELGELKKLEDRLASLASSSLEWAGPPEENKGVDDEKEALRWEREKFKKEAVDANEAESKAKQAAFEAHRENKLLKAEMHSMRALVKNNAGWRGRRMKDLEEAVRRAVNIVSASPVGHHVKSQAAFDLLFQTR</sequence>